<sequence length="444" mass="48959">MDSLFSSLFPATDQTAWQTQVQKELKSEGAYDTLRWHTDEGFTLEPYYTADSLTDLPLTTTQEAQKQTPGWLNAPERVISNEKTDNINLRDTLIHGADALVITLPKEPHLMQLLNGIKLSEAPVFFRFNAQTTGINGAELVRKLKAVAPYQLKGGLLADTDDSTAEATRLTADSPQFRTICSSSHIFHNAGATAIQELAFMLASLADSYDRLTNEGLTIDQLVPKTSLSVSIGTSYFLEIAKLRALRVLFSRFISHYSLAISHYSLSIHAQTSTFYDSTATIYTNLLRATTEAMAAVIGGCDVLTIHPYNAILGQSGVEADPFAERMARNVSLLLKDESYLDRVADPSAGSYYIENLTQKLTEAAWVLFLNVEKQGGFSKALATGFIADEINRSYQAKVEAVRRGKVLVGVTKFRFDESTPQLHKAAKILTGLLPDRRLAQGFE</sequence>
<feature type="domain" description="Methylmalonyl-CoA mutase alpha/beta chain catalytic" evidence="1">
    <location>
        <begin position="172"/>
        <end position="421"/>
    </location>
</feature>
<reference evidence="2 3" key="1">
    <citation type="submission" date="2019-12" db="EMBL/GenBank/DDBJ databases">
        <title>Spirosoma sp. HMF4905 genome sequencing and assembly.</title>
        <authorList>
            <person name="Kang H."/>
            <person name="Cha I."/>
            <person name="Kim H."/>
            <person name="Joh K."/>
        </authorList>
    </citation>
    <scope>NUCLEOTIDE SEQUENCE [LARGE SCALE GENOMIC DNA]</scope>
    <source>
        <strain evidence="2 3">HMF4905</strain>
    </source>
</reference>
<evidence type="ECO:0000259" key="1">
    <source>
        <dbReference type="Pfam" id="PF01642"/>
    </source>
</evidence>
<dbReference type="GO" id="GO:0031419">
    <property type="term" value="F:cobalamin binding"/>
    <property type="evidence" value="ECO:0007669"/>
    <property type="project" value="InterPro"/>
</dbReference>
<gene>
    <name evidence="2" type="ORF">GO755_13440</name>
</gene>
<protein>
    <submittedName>
        <fullName evidence="2">Methylmalonyl-CoA mutase</fullName>
    </submittedName>
</protein>
<name>A0A7K1SBJ4_9BACT</name>
<dbReference type="Proteomes" id="UP000436006">
    <property type="component" value="Unassembled WGS sequence"/>
</dbReference>
<evidence type="ECO:0000313" key="3">
    <source>
        <dbReference type="Proteomes" id="UP000436006"/>
    </source>
</evidence>
<dbReference type="InterPro" id="IPR006099">
    <property type="entry name" value="MeMalonylCoA_mutase_a/b_cat"/>
</dbReference>
<dbReference type="AlphaFoldDB" id="A0A7K1SBJ4"/>
<organism evidence="2 3">
    <name type="scientific">Spirosoma arboris</name>
    <dbReference type="NCBI Taxonomy" id="2682092"/>
    <lineage>
        <taxon>Bacteria</taxon>
        <taxon>Pseudomonadati</taxon>
        <taxon>Bacteroidota</taxon>
        <taxon>Cytophagia</taxon>
        <taxon>Cytophagales</taxon>
        <taxon>Cytophagaceae</taxon>
        <taxon>Spirosoma</taxon>
    </lineage>
</organism>
<accession>A0A7K1SBJ4</accession>
<dbReference type="PANTHER" id="PTHR48101">
    <property type="entry name" value="METHYLMALONYL-COA MUTASE, MITOCHONDRIAL-RELATED"/>
    <property type="match status" value="1"/>
</dbReference>
<dbReference type="Pfam" id="PF01642">
    <property type="entry name" value="MM_CoA_mutase"/>
    <property type="match status" value="1"/>
</dbReference>
<dbReference type="RefSeq" id="WP_157585524.1">
    <property type="nucleotide sequence ID" value="NZ_WPIN01000004.1"/>
</dbReference>
<comment type="caution">
    <text evidence="2">The sequence shown here is derived from an EMBL/GenBank/DDBJ whole genome shotgun (WGS) entry which is preliminary data.</text>
</comment>
<dbReference type="GO" id="GO:0016866">
    <property type="term" value="F:intramolecular transferase activity"/>
    <property type="evidence" value="ECO:0007669"/>
    <property type="project" value="InterPro"/>
</dbReference>
<dbReference type="EMBL" id="WPIN01000004">
    <property type="protein sequence ID" value="MVM31038.1"/>
    <property type="molecule type" value="Genomic_DNA"/>
</dbReference>
<dbReference type="SUPFAM" id="SSF51703">
    <property type="entry name" value="Cobalamin (vitamin B12)-dependent enzymes"/>
    <property type="match status" value="1"/>
</dbReference>
<dbReference type="Gene3D" id="3.20.20.240">
    <property type="entry name" value="Methylmalonyl-CoA mutase"/>
    <property type="match status" value="1"/>
</dbReference>
<proteinExistence type="predicted"/>
<evidence type="ECO:0000313" key="2">
    <source>
        <dbReference type="EMBL" id="MVM31038.1"/>
    </source>
</evidence>
<dbReference type="PANTHER" id="PTHR48101:SF1">
    <property type="entry name" value="METHYLMALONYL-COA MUTASE, LARGE SUBUNIT"/>
    <property type="match status" value="1"/>
</dbReference>
<dbReference type="InterPro" id="IPR016176">
    <property type="entry name" value="Cbl-dep_enz_cat"/>
</dbReference>
<keyword evidence="3" id="KW-1185">Reference proteome</keyword>